<reference evidence="2 3" key="1">
    <citation type="journal article" date="2021" name="Comput. Struct. Biotechnol. J.">
        <title>De novo genome assembly of the potent medicinal plant Rehmannia glutinosa using nanopore technology.</title>
        <authorList>
            <person name="Ma L."/>
            <person name="Dong C."/>
            <person name="Song C."/>
            <person name="Wang X."/>
            <person name="Zheng X."/>
            <person name="Niu Y."/>
            <person name="Chen S."/>
            <person name="Feng W."/>
        </authorList>
    </citation>
    <scope>NUCLEOTIDE SEQUENCE [LARGE SCALE GENOMIC DNA]</scope>
    <source>
        <strain evidence="2">DH-2019</strain>
    </source>
</reference>
<sequence length="125" mass="14266">MASLQGILSSAILPRKKSRFCKSLQVRAQSYKDEGRPNNNIVDSNLHLLREKIEDIKNKERLERCFRVEPGWNYARAEISYKAKREKKLVEFVQLVGMAGGTLGLTILGCTFFLCIISLVLHLNQ</sequence>
<dbReference type="Proteomes" id="UP001318860">
    <property type="component" value="Unassembled WGS sequence"/>
</dbReference>
<evidence type="ECO:0000313" key="3">
    <source>
        <dbReference type="Proteomes" id="UP001318860"/>
    </source>
</evidence>
<protein>
    <submittedName>
        <fullName evidence="2">Uncharacterized protein</fullName>
    </submittedName>
</protein>
<keyword evidence="3" id="KW-1185">Reference proteome</keyword>
<keyword evidence="1" id="KW-0812">Transmembrane</keyword>
<dbReference type="PANTHER" id="PTHR38225:SF4">
    <property type="entry name" value="PROTEIN, PUTATIVE-RELATED"/>
    <property type="match status" value="1"/>
</dbReference>
<proteinExistence type="predicted"/>
<evidence type="ECO:0000256" key="1">
    <source>
        <dbReference type="SAM" id="Phobius"/>
    </source>
</evidence>
<accession>A0ABR0WU53</accession>
<organism evidence="2 3">
    <name type="scientific">Rehmannia glutinosa</name>
    <name type="common">Chinese foxglove</name>
    <dbReference type="NCBI Taxonomy" id="99300"/>
    <lineage>
        <taxon>Eukaryota</taxon>
        <taxon>Viridiplantae</taxon>
        <taxon>Streptophyta</taxon>
        <taxon>Embryophyta</taxon>
        <taxon>Tracheophyta</taxon>
        <taxon>Spermatophyta</taxon>
        <taxon>Magnoliopsida</taxon>
        <taxon>eudicotyledons</taxon>
        <taxon>Gunneridae</taxon>
        <taxon>Pentapetalae</taxon>
        <taxon>asterids</taxon>
        <taxon>lamiids</taxon>
        <taxon>Lamiales</taxon>
        <taxon>Orobanchaceae</taxon>
        <taxon>Rehmannieae</taxon>
        <taxon>Rehmannia</taxon>
    </lineage>
</organism>
<dbReference type="EMBL" id="JABTTQ020000008">
    <property type="protein sequence ID" value="KAK6151037.1"/>
    <property type="molecule type" value="Genomic_DNA"/>
</dbReference>
<name>A0ABR0WU53_REHGL</name>
<comment type="caution">
    <text evidence="2">The sequence shown here is derived from an EMBL/GenBank/DDBJ whole genome shotgun (WGS) entry which is preliminary data.</text>
</comment>
<evidence type="ECO:0000313" key="2">
    <source>
        <dbReference type="EMBL" id="KAK6151037.1"/>
    </source>
</evidence>
<gene>
    <name evidence="2" type="ORF">DH2020_015969</name>
</gene>
<keyword evidence="1" id="KW-1133">Transmembrane helix</keyword>
<keyword evidence="1" id="KW-0472">Membrane</keyword>
<feature type="transmembrane region" description="Helical" evidence="1">
    <location>
        <begin position="92"/>
        <end position="121"/>
    </location>
</feature>
<dbReference type="PANTHER" id="PTHR38225">
    <property type="entry name" value="PROTEIN, PUTATIVE-RELATED"/>
    <property type="match status" value="1"/>
</dbReference>